<dbReference type="Gene3D" id="3.80.10.10">
    <property type="entry name" value="Ribonuclease Inhibitor"/>
    <property type="match status" value="1"/>
</dbReference>
<comment type="caution">
    <text evidence="7">The sequence shown here is derived from an EMBL/GenBank/DDBJ whole genome shotgun (WGS) entry which is preliminary data.</text>
</comment>
<dbReference type="PANTHER" id="PTHR48004:SF59">
    <property type="entry name" value="LEUCINE-RICH REPEAT-CONTAINING N-TERMINAL PLANT-TYPE DOMAIN-CONTAINING PROTEIN"/>
    <property type="match status" value="1"/>
</dbReference>
<keyword evidence="2" id="KW-0433">Leucine-rich repeat</keyword>
<keyword evidence="5" id="KW-1133">Transmembrane helix</keyword>
<keyword evidence="3" id="KW-0677">Repeat</keyword>
<sequence length="747" mass="76869">MPPLARSPPGAFLAALLLLALPGALCACENSALLALGDVSDGFRSLFTCDTAVGSLSPGGSYPLRFAVPEVEGRMPDVMITLRTVGGEGDADLLCSSVEELAGAADAVPGVGDAAWASRHAGGEDFVFISSESESYRVLQLPEVNASVFACAVIDSGRSPTDERGIDFELEVDVDYSRRSLNEDERDVLNSIYEQCCQGEACHEWTQRPPDNASLAAGQFRFLDFCHWQPNVCDSKGFLLRLSMRNLGLDCRLPASQIAKLSRLRKLELDGNRLTGDINALLGELKDLAPRLEHLGLRDNRLGEGSSGPTPLGDAVCDFATASLSFLDLSNNSVAGPIPDCLFLEDSALAGLHMADCPIGAGLPDAFSAPKLQALTLSNSQLTGPLPASLSQAAALRILDLSGNGLTGSIPPDLGARQPLVLLDLSSNRLEGPVPDGLAASQTLATLLLNGNRLTALPAAWTVDSEALEVVDLAENNITGTFPTPLARAPNIRRFSIAGNGFTGTLAAVGGLLPAAADVNLSRNHFEGGVPDAWATLGMFAAATAGQVGPRRSPDEPPPALDLSHNALNGGIPLWLVQAAESTGAQVLLNGNEVGCPPGEEGTVFGVDCSAAGAGGQSPASAESGASAKSGESADPASSGGSAVLAESVTSAPGGGGASSSSSAAAGAVAGVVAGLVAVAAAAAGYAYWRVRRRRSRVQHLKQTDSLEDAFPPDVRGGYCRFADAYDSSGTLELEPPAPGSRYLVRA</sequence>
<proteinExistence type="predicted"/>
<dbReference type="Pfam" id="PF00560">
    <property type="entry name" value="LRR_1"/>
    <property type="match status" value="2"/>
</dbReference>
<reference evidence="7" key="1">
    <citation type="submission" date="2020-12" db="EMBL/GenBank/DDBJ databases">
        <authorList>
            <person name="Iha C."/>
        </authorList>
    </citation>
    <scope>NUCLEOTIDE SEQUENCE</scope>
</reference>
<feature type="compositionally biased region" description="Low complexity" evidence="4">
    <location>
        <begin position="617"/>
        <end position="634"/>
    </location>
</feature>
<dbReference type="InterPro" id="IPR052941">
    <property type="entry name" value="StomDev_PlantInt_Reg"/>
</dbReference>
<keyword evidence="8" id="KW-1185">Reference proteome</keyword>
<dbReference type="Pfam" id="PF13855">
    <property type="entry name" value="LRR_8"/>
    <property type="match status" value="1"/>
</dbReference>
<feature type="chain" id="PRO_5035815871" evidence="6">
    <location>
        <begin position="27"/>
        <end position="747"/>
    </location>
</feature>
<evidence type="ECO:0000256" key="6">
    <source>
        <dbReference type="SAM" id="SignalP"/>
    </source>
</evidence>
<dbReference type="InterPro" id="IPR001611">
    <property type="entry name" value="Leu-rich_rpt"/>
</dbReference>
<dbReference type="SUPFAM" id="SSF52058">
    <property type="entry name" value="L domain-like"/>
    <property type="match status" value="1"/>
</dbReference>
<dbReference type="InterPro" id="IPR032675">
    <property type="entry name" value="LRR_dom_sf"/>
</dbReference>
<keyword evidence="5" id="KW-0472">Membrane</keyword>
<dbReference type="GO" id="GO:0005930">
    <property type="term" value="C:axoneme"/>
    <property type="evidence" value="ECO:0007669"/>
    <property type="project" value="UniProtKB-SubCell"/>
</dbReference>
<dbReference type="PROSITE" id="PS51257">
    <property type="entry name" value="PROKAR_LIPOPROTEIN"/>
    <property type="match status" value="1"/>
</dbReference>
<dbReference type="PANTHER" id="PTHR48004">
    <property type="entry name" value="OS01G0149700 PROTEIN"/>
    <property type="match status" value="1"/>
</dbReference>
<evidence type="ECO:0000313" key="8">
    <source>
        <dbReference type="Proteomes" id="UP000708148"/>
    </source>
</evidence>
<dbReference type="OrthoDB" id="514359at2759"/>
<name>A0A8S1IM82_9CHLO</name>
<evidence type="ECO:0000256" key="1">
    <source>
        <dbReference type="ARBA" id="ARBA00004430"/>
    </source>
</evidence>
<dbReference type="FunFam" id="3.80.10.10:FF:000041">
    <property type="entry name" value="LRR receptor-like serine/threonine-protein kinase ERECTA"/>
    <property type="match status" value="1"/>
</dbReference>
<organism evidence="7 8">
    <name type="scientific">Ostreobium quekettii</name>
    <dbReference type="NCBI Taxonomy" id="121088"/>
    <lineage>
        <taxon>Eukaryota</taxon>
        <taxon>Viridiplantae</taxon>
        <taxon>Chlorophyta</taxon>
        <taxon>core chlorophytes</taxon>
        <taxon>Ulvophyceae</taxon>
        <taxon>TCBD clade</taxon>
        <taxon>Bryopsidales</taxon>
        <taxon>Ostreobineae</taxon>
        <taxon>Ostreobiaceae</taxon>
        <taxon>Ostreobium</taxon>
    </lineage>
</organism>
<keyword evidence="6" id="KW-0732">Signal</keyword>
<feature type="region of interest" description="Disordered" evidence="4">
    <location>
        <begin position="616"/>
        <end position="642"/>
    </location>
</feature>
<feature type="signal peptide" evidence="6">
    <location>
        <begin position="1"/>
        <end position="26"/>
    </location>
</feature>
<evidence type="ECO:0000313" key="7">
    <source>
        <dbReference type="EMBL" id="CAD7694705.1"/>
    </source>
</evidence>
<gene>
    <name evidence="7" type="ORF">OSTQU699_LOCUS68</name>
</gene>
<evidence type="ECO:0000256" key="5">
    <source>
        <dbReference type="SAM" id="Phobius"/>
    </source>
</evidence>
<evidence type="ECO:0000256" key="4">
    <source>
        <dbReference type="SAM" id="MobiDB-lite"/>
    </source>
</evidence>
<keyword evidence="5" id="KW-0812">Transmembrane</keyword>
<accession>A0A8S1IM82</accession>
<feature type="transmembrane region" description="Helical" evidence="5">
    <location>
        <begin position="668"/>
        <end position="689"/>
    </location>
</feature>
<evidence type="ECO:0000256" key="3">
    <source>
        <dbReference type="ARBA" id="ARBA00022737"/>
    </source>
</evidence>
<evidence type="ECO:0000256" key="2">
    <source>
        <dbReference type="ARBA" id="ARBA00022614"/>
    </source>
</evidence>
<feature type="region of interest" description="Disordered" evidence="4">
    <location>
        <begin position="546"/>
        <end position="565"/>
    </location>
</feature>
<dbReference type="Proteomes" id="UP000708148">
    <property type="component" value="Unassembled WGS sequence"/>
</dbReference>
<protein>
    <submittedName>
        <fullName evidence="7">Uncharacterized protein</fullName>
    </submittedName>
</protein>
<dbReference type="AlphaFoldDB" id="A0A8S1IM82"/>
<dbReference type="EMBL" id="CAJHUC010000081">
    <property type="protein sequence ID" value="CAD7694705.1"/>
    <property type="molecule type" value="Genomic_DNA"/>
</dbReference>
<comment type="subcellular location">
    <subcellularLocation>
        <location evidence="1">Cytoplasm</location>
        <location evidence="1">Cytoskeleton</location>
        <location evidence="1">Cilium axoneme</location>
    </subcellularLocation>
</comment>